<dbReference type="PANTHER" id="PTHR24305">
    <property type="entry name" value="CYTOCHROME P450"/>
    <property type="match status" value="1"/>
</dbReference>
<evidence type="ECO:0000256" key="4">
    <source>
        <dbReference type="ARBA" id="ARBA00023004"/>
    </source>
</evidence>
<evidence type="ECO:0000256" key="1">
    <source>
        <dbReference type="ARBA" id="ARBA00001971"/>
    </source>
</evidence>
<keyword evidence="3 5" id="KW-0479">Metal-binding</keyword>
<dbReference type="EMBL" id="JAVTLL010000052">
    <property type="protein sequence ID" value="MDT7847512.1"/>
    <property type="molecule type" value="Genomic_DNA"/>
</dbReference>
<dbReference type="Proteomes" id="UP001257948">
    <property type="component" value="Unassembled WGS sequence"/>
</dbReference>
<comment type="cofactor">
    <cofactor evidence="1">
        <name>heme</name>
        <dbReference type="ChEBI" id="CHEBI:30413"/>
    </cofactor>
</comment>
<dbReference type="PRINTS" id="PR00385">
    <property type="entry name" value="P450"/>
</dbReference>
<dbReference type="PROSITE" id="PS00086">
    <property type="entry name" value="CYTOCHROME_P450"/>
    <property type="match status" value="1"/>
</dbReference>
<comment type="similarity">
    <text evidence="2 5">Belongs to the cytochrome P450 family.</text>
</comment>
<name>A0ABU3M7L1_9ACTN</name>
<proteinExistence type="inferred from homology"/>
<dbReference type="InterPro" id="IPR050121">
    <property type="entry name" value="Cytochrome_P450_monoxygenase"/>
</dbReference>
<dbReference type="RefSeq" id="WP_314207696.1">
    <property type="nucleotide sequence ID" value="NZ_JAVTLL010000052.1"/>
</dbReference>
<organism evidence="6 7">
    <name type="scientific">Streptomyces justiciae</name>
    <dbReference type="NCBI Taxonomy" id="2780140"/>
    <lineage>
        <taxon>Bacteria</taxon>
        <taxon>Bacillati</taxon>
        <taxon>Actinomycetota</taxon>
        <taxon>Actinomycetes</taxon>
        <taxon>Kitasatosporales</taxon>
        <taxon>Streptomycetaceae</taxon>
        <taxon>Streptomyces</taxon>
    </lineage>
</organism>
<dbReference type="Pfam" id="PF00067">
    <property type="entry name" value="p450"/>
    <property type="match status" value="1"/>
</dbReference>
<gene>
    <name evidence="6" type="ORF">RQC66_43050</name>
</gene>
<keyword evidence="5" id="KW-0349">Heme</keyword>
<dbReference type="PRINTS" id="PR00465">
    <property type="entry name" value="EP450IV"/>
</dbReference>
<comment type="caution">
    <text evidence="6">The sequence shown here is derived from an EMBL/GenBank/DDBJ whole genome shotgun (WGS) entry which is preliminary data.</text>
</comment>
<evidence type="ECO:0000313" key="7">
    <source>
        <dbReference type="Proteomes" id="UP001257948"/>
    </source>
</evidence>
<dbReference type="Gene3D" id="1.10.630.10">
    <property type="entry name" value="Cytochrome P450"/>
    <property type="match status" value="1"/>
</dbReference>
<accession>A0ABU3M7L1</accession>
<dbReference type="PANTHER" id="PTHR24305:SF166">
    <property type="entry name" value="CYTOCHROME P450 12A4, MITOCHONDRIAL-RELATED"/>
    <property type="match status" value="1"/>
</dbReference>
<keyword evidence="7" id="KW-1185">Reference proteome</keyword>
<reference evidence="7" key="1">
    <citation type="submission" date="2023-07" db="EMBL/GenBank/DDBJ databases">
        <title>Draft genome sequence of the endophytic actinobacterium Streptomyces justiciae WPN32, a potential antibiotic producer.</title>
        <authorList>
            <person name="Yasawong M."/>
            <person name="Pana W."/>
            <person name="Ganta P."/>
            <person name="Santapan N."/>
            <person name="Songngamsuk T."/>
            <person name="Phatcharaharikarn M."/>
            <person name="Kerdtoob S."/>
            <person name="Nantapong N."/>
        </authorList>
    </citation>
    <scope>NUCLEOTIDE SEQUENCE [LARGE SCALE GENOMIC DNA]</scope>
    <source>
        <strain evidence="7">WPN32</strain>
    </source>
</reference>
<dbReference type="InterPro" id="IPR036396">
    <property type="entry name" value="Cyt_P450_sf"/>
</dbReference>
<evidence type="ECO:0000256" key="3">
    <source>
        <dbReference type="ARBA" id="ARBA00022723"/>
    </source>
</evidence>
<dbReference type="InterPro" id="IPR017972">
    <property type="entry name" value="Cyt_P450_CS"/>
</dbReference>
<evidence type="ECO:0000256" key="5">
    <source>
        <dbReference type="RuleBase" id="RU000461"/>
    </source>
</evidence>
<dbReference type="InterPro" id="IPR001128">
    <property type="entry name" value="Cyt_P450"/>
</dbReference>
<keyword evidence="5" id="KW-0503">Monooxygenase</keyword>
<keyword evidence="5" id="KW-0560">Oxidoreductase</keyword>
<protein>
    <submittedName>
        <fullName evidence="6">Cytochrome P450</fullName>
    </submittedName>
</protein>
<evidence type="ECO:0000313" key="6">
    <source>
        <dbReference type="EMBL" id="MDT7847512.1"/>
    </source>
</evidence>
<dbReference type="SUPFAM" id="SSF48264">
    <property type="entry name" value="Cytochrome P450"/>
    <property type="match status" value="1"/>
</dbReference>
<sequence length="409" mass="44973">MRSLLAGPPVRTVTVDGTRAEFVTDPVLVRQILVKDGRNYGKGELFQKARNLSRAGLLAADESVHRHYRRLAHPYLRTAAVAGYAPLMRRIARETVTAWRPGQAVDVQAEMCRLAGAIALGTLLGPLSPERSALLGRSLAALTWEMIRKPLHGKAAARARRQGAAQRLTRAREEFRALIASYVAEQHNSPDLAAGYLPALLADPGRAGCPALTADEVCDEAVMMLTAATATTASVMSWALYVLAEEPLIEERVLKGLAREGDEDAGPPRIGYPLRFLMEVLRLYPPVWITCRKTLSDATLGDHALPAGTHVLFSSYLLHRDPERHPDPLRFDPDRWLTTRPSAQDASYIPFGTGAKGCVGESFAWRELEILLGTIMTEWQLALPPGSRVRTAPDTTLHPRRLVMVPQPR</sequence>
<dbReference type="InterPro" id="IPR002403">
    <property type="entry name" value="Cyt_P450_E_grp-IV"/>
</dbReference>
<evidence type="ECO:0000256" key="2">
    <source>
        <dbReference type="ARBA" id="ARBA00010617"/>
    </source>
</evidence>
<keyword evidence="4 5" id="KW-0408">Iron</keyword>